<evidence type="ECO:0008006" key="5">
    <source>
        <dbReference type="Google" id="ProtNLM"/>
    </source>
</evidence>
<dbReference type="GO" id="GO:0008777">
    <property type="term" value="F:acetylornithine deacetylase activity"/>
    <property type="evidence" value="ECO:0007669"/>
    <property type="project" value="TreeGrafter"/>
</dbReference>
<dbReference type="SUPFAM" id="SSF53187">
    <property type="entry name" value="Zn-dependent exopeptidases"/>
    <property type="match status" value="1"/>
</dbReference>
<organism evidence="3 4">
    <name type="scientific">Candidatus Kerfeldbacteria bacterium CG15_BIG_FIL_POST_REV_8_21_14_020_45_12</name>
    <dbReference type="NCBI Taxonomy" id="2014247"/>
    <lineage>
        <taxon>Bacteria</taxon>
        <taxon>Candidatus Kerfeldiibacteriota</taxon>
    </lineage>
</organism>
<evidence type="ECO:0000313" key="4">
    <source>
        <dbReference type="Proteomes" id="UP000230292"/>
    </source>
</evidence>
<dbReference type="InterPro" id="IPR002933">
    <property type="entry name" value="Peptidase_M20"/>
</dbReference>
<dbReference type="Gene3D" id="3.40.630.10">
    <property type="entry name" value="Zn peptidases"/>
    <property type="match status" value="1"/>
</dbReference>
<dbReference type="Pfam" id="PF01546">
    <property type="entry name" value="Peptidase_M20"/>
    <property type="match status" value="1"/>
</dbReference>
<evidence type="ECO:0000256" key="2">
    <source>
        <dbReference type="ARBA" id="ARBA00022833"/>
    </source>
</evidence>
<dbReference type="PANTHER" id="PTHR43808:SF31">
    <property type="entry name" value="N-ACETYL-L-CITRULLINE DEACETYLASE"/>
    <property type="match status" value="1"/>
</dbReference>
<reference evidence="3 4" key="1">
    <citation type="submission" date="2017-09" db="EMBL/GenBank/DDBJ databases">
        <title>Depth-based differentiation of microbial function through sediment-hosted aquifers and enrichment of novel symbionts in the deep terrestrial subsurface.</title>
        <authorList>
            <person name="Probst A.J."/>
            <person name="Ladd B."/>
            <person name="Jarett J.K."/>
            <person name="Geller-Mcgrath D.E."/>
            <person name="Sieber C.M."/>
            <person name="Emerson J.B."/>
            <person name="Anantharaman K."/>
            <person name="Thomas B.C."/>
            <person name="Malmstrom R."/>
            <person name="Stieglmeier M."/>
            <person name="Klingl A."/>
            <person name="Woyke T."/>
            <person name="Ryan C.M."/>
            <person name="Banfield J.F."/>
        </authorList>
    </citation>
    <scope>NUCLEOTIDE SEQUENCE [LARGE SCALE GENOMIC DNA]</scope>
    <source>
        <strain evidence="3">CG15_BIG_FIL_POST_REV_8_21_14_020_45_12</strain>
    </source>
</reference>
<dbReference type="AlphaFoldDB" id="A0A2M7H2I1"/>
<dbReference type="Gene3D" id="3.30.70.360">
    <property type="match status" value="1"/>
</dbReference>
<keyword evidence="1" id="KW-0378">Hydrolase</keyword>
<dbReference type="Proteomes" id="UP000230292">
    <property type="component" value="Unassembled WGS sequence"/>
</dbReference>
<evidence type="ECO:0000313" key="3">
    <source>
        <dbReference type="EMBL" id="PIW36445.1"/>
    </source>
</evidence>
<dbReference type="InterPro" id="IPR001261">
    <property type="entry name" value="ArgE/DapE_CS"/>
</dbReference>
<sequence length="371" mass="41982">MSYPTKKTTQQDLEQLVRFKSTADRPVELLKTAKWLQALISRQVQSQVLRSEIITKNGVPSLVMVNNGKWKNPDILLNGHFDVVPGQVKDFKPVTTGDKLFGRGAADMKSGVVSLVHAFIYTANQRPDLSLGLMLTGDEETGGKDGVEYLVKQGWKTKEVICFDGGYSEQISHAEKGILRLVFESKGTRGRVHHRWEGICALEGIIDSYKILEKNFPNWKKATEEDNWYSTFTPKSVTTEPNGNSMVTRAVLEASVHFTEDITPRNLVEKIRRQLPKNVTVKNLIEVPRVFTDKKDPFLKSFQKSYAKYLGHQPKIRAENGSSDARFFSHLNIPIIITKPKSGNPEMDGEWASITSTWKLSQALIDYLWKK</sequence>
<gene>
    <name evidence="3" type="ORF">COW24_05320</name>
</gene>
<protein>
    <recommendedName>
        <fullName evidence="5">Peptidase M20 dimerisation domain-containing protein</fullName>
    </recommendedName>
</protein>
<dbReference type="PROSITE" id="PS00758">
    <property type="entry name" value="ARGE_DAPE_CPG2_1"/>
    <property type="match status" value="1"/>
</dbReference>
<dbReference type="EMBL" id="PFGC01000053">
    <property type="protein sequence ID" value="PIW36445.1"/>
    <property type="molecule type" value="Genomic_DNA"/>
</dbReference>
<accession>A0A2M7H2I1</accession>
<dbReference type="GO" id="GO:0006526">
    <property type="term" value="P:L-arginine biosynthetic process"/>
    <property type="evidence" value="ECO:0007669"/>
    <property type="project" value="TreeGrafter"/>
</dbReference>
<keyword evidence="2" id="KW-0862">Zinc</keyword>
<dbReference type="PANTHER" id="PTHR43808">
    <property type="entry name" value="ACETYLORNITHINE DEACETYLASE"/>
    <property type="match status" value="1"/>
</dbReference>
<proteinExistence type="predicted"/>
<name>A0A2M7H2I1_9BACT</name>
<dbReference type="PROSITE" id="PS00759">
    <property type="entry name" value="ARGE_DAPE_CPG2_2"/>
    <property type="match status" value="1"/>
</dbReference>
<dbReference type="InterPro" id="IPR050072">
    <property type="entry name" value="Peptidase_M20A"/>
</dbReference>
<comment type="caution">
    <text evidence="3">The sequence shown here is derived from an EMBL/GenBank/DDBJ whole genome shotgun (WGS) entry which is preliminary data.</text>
</comment>
<evidence type="ECO:0000256" key="1">
    <source>
        <dbReference type="ARBA" id="ARBA00022801"/>
    </source>
</evidence>